<dbReference type="InterPro" id="IPR012674">
    <property type="entry name" value="Calycin"/>
</dbReference>
<gene>
    <name evidence="1" type="ORF">R6U77_02370</name>
</gene>
<proteinExistence type="predicted"/>
<evidence type="ECO:0000313" key="1">
    <source>
        <dbReference type="EMBL" id="WPK12564.1"/>
    </source>
</evidence>
<name>A0ABZ0RWG8_9BACI</name>
<reference evidence="1 2" key="1">
    <citation type="submission" date="2023-09" db="EMBL/GenBank/DDBJ databases">
        <authorList>
            <person name="Page C.A."/>
            <person name="Perez-Diaz I.M."/>
        </authorList>
    </citation>
    <scope>NUCLEOTIDE SEQUENCE [LARGE SCALE GENOMIC DNA]</scope>
    <source>
        <strain evidence="1 2">Ll15</strain>
    </source>
</reference>
<protein>
    <submittedName>
        <fullName evidence="1">DUF1934 domain-containing protein</fullName>
    </submittedName>
</protein>
<keyword evidence="2" id="KW-1185">Reference proteome</keyword>
<dbReference type="Pfam" id="PF09148">
    <property type="entry name" value="DUF1934"/>
    <property type="match status" value="1"/>
</dbReference>
<dbReference type="InterPro" id="IPR015231">
    <property type="entry name" value="DUF1934"/>
</dbReference>
<dbReference type="Proteomes" id="UP001322664">
    <property type="component" value="Chromosome"/>
</dbReference>
<evidence type="ECO:0000313" key="2">
    <source>
        <dbReference type="Proteomes" id="UP001322664"/>
    </source>
</evidence>
<sequence>MQDVGTKVKIKLVSSIIPTDGELETYEMWLQGSYVEKAGSYYLRYEEVQEEAHIRTTVKLANGQAFILRGGDVNMRLPLNMEQKENGHYESIYGTLPLVTKTYALAFEPNEECIQGQFIAHYDLIVSGAVAGNYKLEIYYTEVQ</sequence>
<dbReference type="EMBL" id="CP137624">
    <property type="protein sequence ID" value="WPK12564.1"/>
    <property type="molecule type" value="Genomic_DNA"/>
</dbReference>
<dbReference type="Gene3D" id="2.40.128.20">
    <property type="match status" value="1"/>
</dbReference>
<dbReference type="SUPFAM" id="SSF50814">
    <property type="entry name" value="Lipocalins"/>
    <property type="match status" value="1"/>
</dbReference>
<accession>A0ABZ0RWG8</accession>
<organism evidence="1 2">
    <name type="scientific">Lysinibacillus louembei</name>
    <dbReference type="NCBI Taxonomy" id="1470088"/>
    <lineage>
        <taxon>Bacteria</taxon>
        <taxon>Bacillati</taxon>
        <taxon>Bacillota</taxon>
        <taxon>Bacilli</taxon>
        <taxon>Bacillales</taxon>
        <taxon>Bacillaceae</taxon>
        <taxon>Lysinibacillus</taxon>
    </lineage>
</organism>
<dbReference type="RefSeq" id="WP_293921432.1">
    <property type="nucleotide sequence ID" value="NZ_CP137624.1"/>
</dbReference>